<dbReference type="EMBL" id="JAKOGI010001125">
    <property type="protein sequence ID" value="KAJ8427600.1"/>
    <property type="molecule type" value="Genomic_DNA"/>
</dbReference>
<feature type="coiled-coil region" evidence="4">
    <location>
        <begin position="349"/>
        <end position="410"/>
    </location>
</feature>
<dbReference type="Gene3D" id="1.25.10.10">
    <property type="entry name" value="Leucine-rich Repeat Variant"/>
    <property type="match status" value="2"/>
</dbReference>
<evidence type="ECO:0000256" key="6">
    <source>
        <dbReference type="SAM" id="Phobius"/>
    </source>
</evidence>
<keyword evidence="6" id="KW-0812">Transmembrane</keyword>
<keyword evidence="6" id="KW-1133">Transmembrane helix</keyword>
<dbReference type="SMART" id="SM00185">
    <property type="entry name" value="ARM"/>
    <property type="match status" value="6"/>
</dbReference>
<evidence type="ECO:0000313" key="8">
    <source>
        <dbReference type="Proteomes" id="UP001153076"/>
    </source>
</evidence>
<feature type="repeat" description="HEAT" evidence="2">
    <location>
        <begin position="385"/>
        <end position="423"/>
    </location>
</feature>
<dbReference type="PANTHER" id="PTHR46241:SF1">
    <property type="entry name" value="OUTER DYNEIN ARM-DOCKING COMPLEX SUBUNIT 2"/>
    <property type="match status" value="1"/>
</dbReference>
<feature type="transmembrane region" description="Helical" evidence="6">
    <location>
        <begin position="564"/>
        <end position="587"/>
    </location>
</feature>
<comment type="caution">
    <text evidence="7">The sequence shown here is derived from an EMBL/GenBank/DDBJ whole genome shotgun (WGS) entry which is preliminary data.</text>
</comment>
<evidence type="ECO:0000256" key="4">
    <source>
        <dbReference type="SAM" id="Coils"/>
    </source>
</evidence>
<dbReference type="InterPro" id="IPR021133">
    <property type="entry name" value="HEAT_type_2"/>
</dbReference>
<dbReference type="PROSITE" id="PS50176">
    <property type="entry name" value="ARM_REPEAT"/>
    <property type="match status" value="2"/>
</dbReference>
<evidence type="ECO:0000256" key="1">
    <source>
        <dbReference type="ARBA" id="ARBA00022737"/>
    </source>
</evidence>
<sequence length="589" mass="64231">MSQSELSYPSIPSEWDDAFHSYEEIIDHGSENSKLRATIKLAHLLDRVPKHLLSLTVPILIRLIEGPWESSSPVQEAAAYCLKRLTCSGDHELVTLVCARRTLASLVRNLLCSEGRCQRYLIKCLWGVVTYARDSRVHVFASDGLEVVVNLLASCTDTRRRYLLEILSALALVREVRRTLVSMGALRFLVEAAKCGSMVSRERAAQALGLLGVTRRARRALVALGAIPALVDLLRDGDPTTKMLAGNALGVISSHVDYIRPVAQAGVIPLYAELLRGTEQLGREVAEDVFCVLAVVEVNAVEITEHLVRILQEGHAEAKAAAADVLWDLSGYNHSVSIIRNSGAIPFMVELLRDENADIREKISGAIAQLSYHETARSALADAGVIPSLIEMLHDELEELRDNAAESLINFSEDPAHHNILSQAFDMPAFQSMQERMVYIRAADQHMGSAQEAGNGLPGGEGGQAHGPVDTHHSFHAHIEVMSLPDPLAMLGIRAWQKGGVTAAVGMNSHCVRSRFGLLVCSNDEAVIDEYFPVGIVAPDAHCALSSTFWSLSMLQQSSATANWYISLLAFLLWAYILPPVSATGAFRG</sequence>
<dbReference type="AlphaFoldDB" id="A0A9Q1GVZ6"/>
<dbReference type="PANTHER" id="PTHR46241">
    <property type="entry name" value="ARMADILLO REPEAT-CONTAINING PROTEIN 4 ARMC4"/>
    <property type="match status" value="1"/>
</dbReference>
<reference evidence="7" key="1">
    <citation type="submission" date="2022-04" db="EMBL/GenBank/DDBJ databases">
        <title>Carnegiea gigantea Genome sequencing and assembly v2.</title>
        <authorList>
            <person name="Copetti D."/>
            <person name="Sanderson M.J."/>
            <person name="Burquez A."/>
            <person name="Wojciechowski M.F."/>
        </authorList>
    </citation>
    <scope>NUCLEOTIDE SEQUENCE</scope>
    <source>
        <strain evidence="7">SGP5-SGP5p</strain>
        <tissue evidence="7">Aerial part</tissue>
    </source>
</reference>
<evidence type="ECO:0000256" key="5">
    <source>
        <dbReference type="SAM" id="MobiDB-lite"/>
    </source>
</evidence>
<name>A0A9Q1GVZ6_9CARY</name>
<keyword evidence="6" id="KW-0472">Membrane</keyword>
<dbReference type="PROSITE" id="PS50077">
    <property type="entry name" value="HEAT_REPEAT"/>
    <property type="match status" value="1"/>
</dbReference>
<dbReference type="SUPFAM" id="SSF48371">
    <property type="entry name" value="ARM repeat"/>
    <property type="match status" value="1"/>
</dbReference>
<feature type="repeat" description="ARM" evidence="3">
    <location>
        <begin position="384"/>
        <end position="412"/>
    </location>
</feature>
<dbReference type="Pfam" id="PF00514">
    <property type="entry name" value="Arm"/>
    <property type="match status" value="1"/>
</dbReference>
<feature type="repeat" description="ARM" evidence="3">
    <location>
        <begin position="343"/>
        <end position="385"/>
    </location>
</feature>
<organism evidence="7 8">
    <name type="scientific">Carnegiea gigantea</name>
    <dbReference type="NCBI Taxonomy" id="171969"/>
    <lineage>
        <taxon>Eukaryota</taxon>
        <taxon>Viridiplantae</taxon>
        <taxon>Streptophyta</taxon>
        <taxon>Embryophyta</taxon>
        <taxon>Tracheophyta</taxon>
        <taxon>Spermatophyta</taxon>
        <taxon>Magnoliopsida</taxon>
        <taxon>eudicotyledons</taxon>
        <taxon>Gunneridae</taxon>
        <taxon>Pentapetalae</taxon>
        <taxon>Caryophyllales</taxon>
        <taxon>Cactineae</taxon>
        <taxon>Cactaceae</taxon>
        <taxon>Cactoideae</taxon>
        <taxon>Echinocereeae</taxon>
        <taxon>Carnegiea</taxon>
    </lineage>
</organism>
<gene>
    <name evidence="7" type="ORF">Cgig2_020726</name>
</gene>
<keyword evidence="8" id="KW-1185">Reference proteome</keyword>
<proteinExistence type="predicted"/>
<feature type="region of interest" description="Disordered" evidence="5">
    <location>
        <begin position="449"/>
        <end position="470"/>
    </location>
</feature>
<dbReference type="Proteomes" id="UP001153076">
    <property type="component" value="Unassembled WGS sequence"/>
</dbReference>
<dbReference type="OrthoDB" id="409644at2759"/>
<feature type="compositionally biased region" description="Gly residues" evidence="5">
    <location>
        <begin position="456"/>
        <end position="465"/>
    </location>
</feature>
<dbReference type="InterPro" id="IPR000225">
    <property type="entry name" value="Armadillo"/>
</dbReference>
<keyword evidence="1" id="KW-0677">Repeat</keyword>
<dbReference type="InterPro" id="IPR016024">
    <property type="entry name" value="ARM-type_fold"/>
</dbReference>
<dbReference type="InterPro" id="IPR011989">
    <property type="entry name" value="ARM-like"/>
</dbReference>
<accession>A0A9Q1GVZ6</accession>
<keyword evidence="4" id="KW-0175">Coiled coil</keyword>
<evidence type="ECO:0000313" key="7">
    <source>
        <dbReference type="EMBL" id="KAJ8427600.1"/>
    </source>
</evidence>
<protein>
    <submittedName>
        <fullName evidence="7">Uncharacterized protein</fullName>
    </submittedName>
</protein>
<evidence type="ECO:0000256" key="3">
    <source>
        <dbReference type="PROSITE-ProRule" id="PRU00259"/>
    </source>
</evidence>
<evidence type="ECO:0000256" key="2">
    <source>
        <dbReference type="PROSITE-ProRule" id="PRU00103"/>
    </source>
</evidence>